<reference evidence="3 4" key="2">
    <citation type="submission" date="2024-10" db="EMBL/GenBank/DDBJ databases">
        <authorList>
            <person name="Ryan C."/>
        </authorList>
    </citation>
    <scope>NUCLEOTIDE SEQUENCE [LARGE SCALE GENOMIC DNA]</scope>
</reference>
<dbReference type="SMART" id="SM00791">
    <property type="entry name" value="Agglutinin"/>
    <property type="match status" value="1"/>
</dbReference>
<dbReference type="Proteomes" id="UP001497457">
    <property type="component" value="Chromosome 21rd"/>
</dbReference>
<evidence type="ECO:0000313" key="3">
    <source>
        <dbReference type="EMBL" id="CAL4982232.1"/>
    </source>
</evidence>
<dbReference type="Pfam" id="PF07468">
    <property type="entry name" value="Agglutinin"/>
    <property type="match status" value="1"/>
</dbReference>
<dbReference type="SUPFAM" id="SSF50382">
    <property type="entry name" value="Agglutinin"/>
    <property type="match status" value="2"/>
</dbReference>
<dbReference type="InterPro" id="IPR008998">
    <property type="entry name" value="Agglutinin"/>
</dbReference>
<feature type="region of interest" description="Disordered" evidence="1">
    <location>
        <begin position="496"/>
        <end position="523"/>
    </location>
</feature>
<evidence type="ECO:0000259" key="2">
    <source>
        <dbReference type="SMART" id="SM00791"/>
    </source>
</evidence>
<gene>
    <name evidence="3" type="ORF">URODEC1_LOCUS56519</name>
</gene>
<dbReference type="AlphaFoldDB" id="A0ABC9AQD9"/>
<name>A0ABC9AQD9_9POAL</name>
<dbReference type="Gene3D" id="2.80.10.50">
    <property type="match status" value="2"/>
</dbReference>
<dbReference type="InterPro" id="IPR036242">
    <property type="entry name" value="Agglutinin_dom_sf"/>
</dbReference>
<proteinExistence type="predicted"/>
<accession>A0ABC9AQD9</accession>
<evidence type="ECO:0000313" key="4">
    <source>
        <dbReference type="Proteomes" id="UP001497457"/>
    </source>
</evidence>
<protein>
    <recommendedName>
        <fullName evidence="2">Agglutinin domain-containing protein</fullName>
    </recommendedName>
</protein>
<dbReference type="CDD" id="cd20216">
    <property type="entry name" value="PFM_HFR-2-like"/>
    <property type="match status" value="1"/>
</dbReference>
<evidence type="ECO:0000256" key="1">
    <source>
        <dbReference type="SAM" id="MobiDB-lite"/>
    </source>
</evidence>
<reference evidence="4" key="1">
    <citation type="submission" date="2024-06" db="EMBL/GenBank/DDBJ databases">
        <authorList>
            <person name="Ryan C."/>
        </authorList>
    </citation>
    <scope>NUCLEOTIDE SEQUENCE [LARGE SCALE GENOMIC DNA]</scope>
</reference>
<dbReference type="EMBL" id="OZ075131">
    <property type="protein sequence ID" value="CAL4982232.1"/>
    <property type="molecule type" value="Genomic_DNA"/>
</dbReference>
<dbReference type="SUPFAM" id="SSF56973">
    <property type="entry name" value="Aerolisin/ETX pore-forming domain"/>
    <property type="match status" value="1"/>
</dbReference>
<dbReference type="PANTHER" id="PTHR39244">
    <property type="entry name" value="NATTERIN-4"/>
    <property type="match status" value="1"/>
</dbReference>
<dbReference type="PANTHER" id="PTHR39244:SF5">
    <property type="entry name" value="NATTERIN-3-LIKE"/>
    <property type="match status" value="1"/>
</dbReference>
<feature type="domain" description="Agglutinin" evidence="2">
    <location>
        <begin position="179"/>
        <end position="307"/>
    </location>
</feature>
<organism evidence="3 4">
    <name type="scientific">Urochloa decumbens</name>
    <dbReference type="NCBI Taxonomy" id="240449"/>
    <lineage>
        <taxon>Eukaryota</taxon>
        <taxon>Viridiplantae</taxon>
        <taxon>Streptophyta</taxon>
        <taxon>Embryophyta</taxon>
        <taxon>Tracheophyta</taxon>
        <taxon>Spermatophyta</taxon>
        <taxon>Magnoliopsida</taxon>
        <taxon>Liliopsida</taxon>
        <taxon>Poales</taxon>
        <taxon>Poaceae</taxon>
        <taxon>PACMAD clade</taxon>
        <taxon>Panicoideae</taxon>
        <taxon>Panicodae</taxon>
        <taxon>Paniceae</taxon>
        <taxon>Melinidinae</taxon>
        <taxon>Urochloa</taxon>
    </lineage>
</organism>
<dbReference type="Gene3D" id="2.170.15.10">
    <property type="entry name" value="Proaerolysin, chain A, domain 3"/>
    <property type="match status" value="1"/>
</dbReference>
<dbReference type="InterPro" id="IPR053237">
    <property type="entry name" value="Natterin_C"/>
</dbReference>
<keyword evidence="4" id="KW-1185">Reference proteome</keyword>
<sequence>MNGREVARPTRLAPSVVDIVYLSNGFSLLYIRGNQAQAEMYLKFGVVKNPTDEVLESYMHTRFHLDPPKHPPKHKKHSDQEFVHLRCAYNNKYLVAVESVVRPCSKPVYLMGTADEPEEDLSKPWCTLFRVELLAHHDGPYFQNQVCFHRPDEDQSVGFYCGDDNIYFDVHLDDAAKRIIMPKYVVFKGDNSFYLRVDDKDYLQFSSSDVNEASARFAAFNYSCGRVRIQSAANGKFLRLTADRMWVYADATSIEDGTLFIALKFSDFIALQPDLTDIFCMSLNQGNIDWLGTGDSITEKAKLRLEEPVLEREIYNIQYHGVDHSRIYDTTNMNMVTASAVNMTSEKNTIKSSLAITTRESSKWEATDTPKAGISVKLSAETKLNVLGFVDVKTGLEVQLGHEFARATNWGTSSETEKKQEVEYQVTVPANKKVTLTVIATQAKYDVPFSYTQKDTLPNGEIKIYNYDDGLYSGMNSFDLHYETKEEEIIVKRDEEEIETPSKKKKRRDVLLTDGRTTSNDQERRVISSYRLIK</sequence>